<dbReference type="InterPro" id="IPR013785">
    <property type="entry name" value="Aldolase_TIM"/>
</dbReference>
<dbReference type="Pfam" id="PF03537">
    <property type="entry name" value="Glyco_hydro_114"/>
    <property type="match status" value="1"/>
</dbReference>
<evidence type="ECO:0000259" key="1">
    <source>
        <dbReference type="Pfam" id="PF03537"/>
    </source>
</evidence>
<feature type="domain" description="Glycoside-hydrolase family GH114 TIM-barrel" evidence="1">
    <location>
        <begin position="44"/>
        <end position="269"/>
    </location>
</feature>
<evidence type="ECO:0000313" key="2">
    <source>
        <dbReference type="EMBL" id="RJX75800.1"/>
    </source>
</evidence>
<protein>
    <submittedName>
        <fullName evidence="2">Endo alpha-1,4 polygalactosaminidase</fullName>
    </submittedName>
</protein>
<organism evidence="2 3">
    <name type="scientific">Vibrio sinensis</name>
    <dbReference type="NCBI Taxonomy" id="2302434"/>
    <lineage>
        <taxon>Bacteria</taxon>
        <taxon>Pseudomonadati</taxon>
        <taxon>Pseudomonadota</taxon>
        <taxon>Gammaproteobacteria</taxon>
        <taxon>Vibrionales</taxon>
        <taxon>Vibrionaceae</taxon>
        <taxon>Vibrio</taxon>
    </lineage>
</organism>
<comment type="caution">
    <text evidence="2">The sequence shown here is derived from an EMBL/GenBank/DDBJ whole genome shotgun (WGS) entry which is preliminary data.</text>
</comment>
<dbReference type="InterPro" id="IPR017853">
    <property type="entry name" value="GH"/>
</dbReference>
<gene>
    <name evidence="2" type="ORF">DZ860_02935</name>
</gene>
<evidence type="ECO:0000313" key="3">
    <source>
        <dbReference type="Proteomes" id="UP000273252"/>
    </source>
</evidence>
<name>A0A3A6QS92_9VIBR</name>
<dbReference type="PANTHER" id="PTHR35273:SF2">
    <property type="entry name" value="ALPHA-GALACTOSIDASE"/>
    <property type="match status" value="1"/>
</dbReference>
<sequence length="275" mass="31006">MLGGILLVGCGGEKSSSIQEDENIDFDKEPVTGGSWYQPPVLATWQWQLTGEINKTYSVNVYDIDLFDSTESLIQELQSDNTKVICYFSAGSYEEWRSDASQFKPSDRGNSLDGWPGEAWLDIRSENVISIMKARLDLAAKKGCDGVEPDNVDGYQNDSGFNLTARDQLDFNRTLANEAHIRNLSVGLKNDLDQVKELVDYFDFAVNEQCFQYKECDLLTPFIDNGKAVFNVEYEKKYLTDESAKEALCAESLRLQFSTLILPADLDDEFRISCL</sequence>
<dbReference type="InterPro" id="IPR004352">
    <property type="entry name" value="GH114_TIM-barrel"/>
</dbReference>
<dbReference type="SUPFAM" id="SSF51445">
    <property type="entry name" value="(Trans)glycosidases"/>
    <property type="match status" value="1"/>
</dbReference>
<dbReference type="Gene3D" id="3.20.20.70">
    <property type="entry name" value="Aldolase class I"/>
    <property type="match status" value="1"/>
</dbReference>
<accession>A0A3A6QS92</accession>
<dbReference type="PANTHER" id="PTHR35273">
    <property type="entry name" value="ALPHA-1,4 POLYGALACTOSAMINIDASE, PUTATIVE (AFU_ORTHOLOGUE AFUA_3G07890)-RELATED"/>
    <property type="match status" value="1"/>
</dbReference>
<proteinExistence type="predicted"/>
<dbReference type="EMBL" id="QVMU01000001">
    <property type="protein sequence ID" value="RJX75800.1"/>
    <property type="molecule type" value="Genomic_DNA"/>
</dbReference>
<dbReference type="OrthoDB" id="505502at2"/>
<keyword evidence="3" id="KW-1185">Reference proteome</keyword>
<reference evidence="2 3" key="1">
    <citation type="submission" date="2018-08" db="EMBL/GenBank/DDBJ databases">
        <title>Vibrio isolated from the Eastern China Marginal Seas.</title>
        <authorList>
            <person name="Li Y."/>
        </authorList>
    </citation>
    <scope>NUCLEOTIDE SEQUENCE [LARGE SCALE GENOMIC DNA]</scope>
    <source>
        <strain evidence="2 3">BEI233</strain>
    </source>
</reference>
<dbReference type="Proteomes" id="UP000273252">
    <property type="component" value="Unassembled WGS sequence"/>
</dbReference>
<dbReference type="AlphaFoldDB" id="A0A3A6QS92"/>